<keyword evidence="2" id="KW-0812">Transmembrane</keyword>
<organism evidence="3">
    <name type="scientific">Mimiviridae sp. ChoanoV1</name>
    <dbReference type="NCBI Taxonomy" id="2596887"/>
    <lineage>
        <taxon>Viruses</taxon>
        <taxon>Varidnaviria</taxon>
        <taxon>Bamfordvirae</taxon>
        <taxon>Nucleocytoviricota</taxon>
        <taxon>Megaviricetes</taxon>
        <taxon>Imitervirales</taxon>
        <taxon>Schizomimiviridae</taxon>
    </lineage>
</organism>
<reference evidence="3" key="1">
    <citation type="submission" date="2018-11" db="EMBL/GenBank/DDBJ databases">
        <title>A distinct lineage of giant viruses engineers rhodopsin photosystems in predatory marine eukaryotes.</title>
        <authorList>
            <person name="Needham D.M."/>
            <person name="Yoshizawa S."/>
            <person name="Hosaka T."/>
            <person name="Poirier C."/>
            <person name="Choi C.-J."/>
            <person name="Hehenberger E."/>
            <person name="Irwin N.A.T."/>
            <person name="Wilken S."/>
            <person name="Yung C.-M."/>
            <person name="Bachy C."/>
            <person name="Kurihara R."/>
            <person name="Nakajima Y."/>
            <person name="Kojima K."/>
            <person name="Kimura-Someya T."/>
            <person name="Leonard G."/>
            <person name="Malmstrom R.R."/>
            <person name="Mende D."/>
            <person name="Olson D.K."/>
            <person name="Sudo Y."/>
            <person name="Sudek S."/>
            <person name="Richards T.A."/>
            <person name="DeLong E.F."/>
            <person name="Keeling P.J."/>
            <person name="Santoro A.E."/>
            <person name="Shirouzu M."/>
            <person name="Iwasaki W."/>
            <person name="Worden A.Z."/>
        </authorList>
    </citation>
    <scope>NUCLEOTIDE SEQUENCE</scope>
</reference>
<keyword evidence="2" id="KW-0472">Membrane</keyword>
<dbReference type="EMBL" id="MK250085">
    <property type="protein sequence ID" value="QDY51843.1"/>
    <property type="molecule type" value="Genomic_DNA"/>
</dbReference>
<evidence type="ECO:0000256" key="2">
    <source>
        <dbReference type="SAM" id="Phobius"/>
    </source>
</evidence>
<feature type="transmembrane region" description="Helical" evidence="2">
    <location>
        <begin position="124"/>
        <end position="143"/>
    </location>
</feature>
<evidence type="ECO:0000256" key="1">
    <source>
        <dbReference type="SAM" id="MobiDB-lite"/>
    </source>
</evidence>
<feature type="transmembrane region" description="Helical" evidence="2">
    <location>
        <begin position="149"/>
        <end position="168"/>
    </location>
</feature>
<accession>A0A5B8HW04</accession>
<protein>
    <submittedName>
        <fullName evidence="3">Uncharacterized protein</fullName>
    </submittedName>
</protein>
<feature type="region of interest" description="Disordered" evidence="1">
    <location>
        <begin position="192"/>
        <end position="212"/>
    </location>
</feature>
<gene>
    <name evidence="3" type="ORF">1_228</name>
</gene>
<keyword evidence="2" id="KW-1133">Transmembrane helix</keyword>
<sequence length="246" mass="28532">MTSTEKYKILSNELNNYANKLKDRDNLWIEIGKELKGDNYPEAKVQSNIEEKVNNEVLKRKNAWDIINDVYTDHIKILKNLNVDTTCNLNNSNVSNLNDKNQTMERKYGFKSYNILLNKENIKILLTFVLANIISLVGLLLTYFDFINLSYSIIIIIVFYLIFIFYTIKIMVLDRANRNNVYFYKYDFNKPSSGESKSDTNSNSNKKECDSDYGRAAVSLKTIENNKMLTEIKASTQLDSEKCLSN</sequence>
<name>A0A5B8HW04_9VIRU</name>
<evidence type="ECO:0000313" key="3">
    <source>
        <dbReference type="EMBL" id="QDY51843.1"/>
    </source>
</evidence>
<proteinExistence type="predicted"/>